<gene>
    <name evidence="7" type="ORF">LC_TR12538_c0_g1_i1_g.43957</name>
</gene>
<feature type="region of interest" description="Disordered" evidence="6">
    <location>
        <begin position="1"/>
        <end position="45"/>
    </location>
</feature>
<proteinExistence type="inferred from homology"/>
<dbReference type="AlphaFoldDB" id="A0A1J3EHV4"/>
<dbReference type="GO" id="GO:0015031">
    <property type="term" value="P:protein transport"/>
    <property type="evidence" value="ECO:0007669"/>
    <property type="project" value="UniProtKB-KW"/>
</dbReference>
<reference evidence="7" key="1">
    <citation type="submission" date="2016-07" db="EMBL/GenBank/DDBJ databases">
        <title>De novo transcriptome assembly of four accessions of the metal hyperaccumulator plant Noccaea caerulescens.</title>
        <authorList>
            <person name="Blande D."/>
            <person name="Halimaa P."/>
            <person name="Tervahauta A.I."/>
            <person name="Aarts M.G."/>
            <person name="Karenlampi S.O."/>
        </authorList>
    </citation>
    <scope>NUCLEOTIDE SEQUENCE</scope>
</reference>
<dbReference type="GO" id="GO:0032456">
    <property type="term" value="P:endocytic recycling"/>
    <property type="evidence" value="ECO:0007669"/>
    <property type="project" value="InterPro"/>
</dbReference>
<sequence length="264" mass="30275">MEFEFRRRDYRAEHESQVLPRSRTLKHPLSSPLASRQQQAKTVRGSDLDFFDPLRGLDLNASEEEKVEDTSISIESVTQDLMKEWKSLKRILMQRFPVSKVISSSPVSNIIMKGSKGVENPPTLSHLEETGSEQTSVEETAKMINQQDYLAKVYELRDGITSAWQAEDRVTSLKLSIKVTKLLMDTTVLQFYPTVFVIVTDMLDMLGDMVWERIKEKAEHDVDGTVICTLLNDFQASDICLEARETCYNWFCKVGSVRELLPRM</sequence>
<evidence type="ECO:0000256" key="4">
    <source>
        <dbReference type="ARBA" id="ARBA00022753"/>
    </source>
</evidence>
<comment type="subcellular location">
    <subcellularLocation>
        <location evidence="1">Endosome</location>
    </subcellularLocation>
</comment>
<organism evidence="7">
    <name type="scientific">Noccaea caerulescens</name>
    <name type="common">Alpine penny-cress</name>
    <name type="synonym">Thlaspi caerulescens</name>
    <dbReference type="NCBI Taxonomy" id="107243"/>
    <lineage>
        <taxon>Eukaryota</taxon>
        <taxon>Viridiplantae</taxon>
        <taxon>Streptophyta</taxon>
        <taxon>Embryophyta</taxon>
        <taxon>Tracheophyta</taxon>
        <taxon>Spermatophyta</taxon>
        <taxon>Magnoliopsida</taxon>
        <taxon>eudicotyledons</taxon>
        <taxon>Gunneridae</taxon>
        <taxon>Pentapetalae</taxon>
        <taxon>rosids</taxon>
        <taxon>malvids</taxon>
        <taxon>Brassicales</taxon>
        <taxon>Brassicaceae</taxon>
        <taxon>Coluteocarpeae</taxon>
        <taxon>Noccaea</taxon>
    </lineage>
</organism>
<evidence type="ECO:0000256" key="6">
    <source>
        <dbReference type="SAM" id="MobiDB-lite"/>
    </source>
</evidence>
<keyword evidence="5" id="KW-0653">Protein transport</keyword>
<keyword evidence="3" id="KW-0813">Transport</keyword>
<keyword evidence="4" id="KW-0967">Endosome</keyword>
<dbReference type="GO" id="GO:0005768">
    <property type="term" value="C:endosome"/>
    <property type="evidence" value="ECO:0007669"/>
    <property type="project" value="UniProtKB-SubCell"/>
</dbReference>
<dbReference type="EMBL" id="GEVK01024172">
    <property type="protein sequence ID" value="JAU28660.1"/>
    <property type="molecule type" value="Transcribed_RNA"/>
</dbReference>
<dbReference type="InterPro" id="IPR029705">
    <property type="entry name" value="VPS35L"/>
</dbReference>
<dbReference type="PANTHER" id="PTHR13673">
    <property type="entry name" value="ESOPHAGEAL CANCER ASSOCIATED PROTEIN"/>
    <property type="match status" value="1"/>
</dbReference>
<feature type="compositionally biased region" description="Polar residues" evidence="6">
    <location>
        <begin position="32"/>
        <end position="41"/>
    </location>
</feature>
<evidence type="ECO:0000313" key="7">
    <source>
        <dbReference type="EMBL" id="JAU28660.1"/>
    </source>
</evidence>
<evidence type="ECO:0000256" key="3">
    <source>
        <dbReference type="ARBA" id="ARBA00022448"/>
    </source>
</evidence>
<comment type="similarity">
    <text evidence="2">Belongs to the VPS35L family.</text>
</comment>
<evidence type="ECO:0000256" key="1">
    <source>
        <dbReference type="ARBA" id="ARBA00004177"/>
    </source>
</evidence>
<evidence type="ECO:0000256" key="2">
    <source>
        <dbReference type="ARBA" id="ARBA00010704"/>
    </source>
</evidence>
<name>A0A1J3EHV4_NOCCA</name>
<dbReference type="PANTHER" id="PTHR13673:SF0">
    <property type="entry name" value="VPS35 ENDOSOMAL PROTEIN-SORTING FACTOR-LIKE"/>
    <property type="match status" value="1"/>
</dbReference>
<evidence type="ECO:0000256" key="5">
    <source>
        <dbReference type="ARBA" id="ARBA00022927"/>
    </source>
</evidence>
<accession>A0A1J3EHV4</accession>
<feature type="compositionally biased region" description="Basic and acidic residues" evidence="6">
    <location>
        <begin position="1"/>
        <end position="16"/>
    </location>
</feature>
<protein>
    <submittedName>
        <fullName evidence="7">UPF0505 protein C16orf62</fullName>
    </submittedName>
</protein>
<feature type="region of interest" description="Disordered" evidence="6">
    <location>
        <begin position="114"/>
        <end position="135"/>
    </location>
</feature>